<reference evidence="2 3" key="1">
    <citation type="journal article" date="2023" name="PLoS ONE">
        <title>Cytospora paraplurivora sp. nov. isolated from orchards with fruit tree decline syndrome in Ontario, Canada.</title>
        <authorList>
            <person name="Ilyukhin E."/>
            <person name="Nguyen H.D.T."/>
            <person name="Castle A.J."/>
            <person name="Ellouze W."/>
        </authorList>
    </citation>
    <scope>NUCLEOTIDE SEQUENCE [LARGE SCALE GENOMIC DNA]</scope>
    <source>
        <strain evidence="2 3">FDS-564</strain>
    </source>
</reference>
<organism evidence="2 3">
    <name type="scientific">Cytospora paraplurivora</name>
    <dbReference type="NCBI Taxonomy" id="2898453"/>
    <lineage>
        <taxon>Eukaryota</taxon>
        <taxon>Fungi</taxon>
        <taxon>Dikarya</taxon>
        <taxon>Ascomycota</taxon>
        <taxon>Pezizomycotina</taxon>
        <taxon>Sordariomycetes</taxon>
        <taxon>Sordariomycetidae</taxon>
        <taxon>Diaporthales</taxon>
        <taxon>Cytosporaceae</taxon>
        <taxon>Cytospora</taxon>
    </lineage>
</organism>
<dbReference type="SUPFAM" id="SSF81383">
    <property type="entry name" value="F-box domain"/>
    <property type="match status" value="1"/>
</dbReference>
<dbReference type="Proteomes" id="UP001320245">
    <property type="component" value="Unassembled WGS sequence"/>
</dbReference>
<name>A0AAN9TYU1_9PEZI</name>
<dbReference type="CDD" id="cd09917">
    <property type="entry name" value="F-box_SF"/>
    <property type="match status" value="1"/>
</dbReference>
<dbReference type="PROSITE" id="PS50181">
    <property type="entry name" value="FBOX"/>
    <property type="match status" value="1"/>
</dbReference>
<dbReference type="AlphaFoldDB" id="A0AAN9TYU1"/>
<proteinExistence type="predicted"/>
<sequence length="310" mass="34794">MASPFALHFGMICLTDLPLEILIPILEHLSLVDISTFLTSQATCSIFQSIVRDIIARPPPPTWTRLLTKDDGEVIDEDYYENFLPPEAHPFLTTRFTTLLQSSTCFTADERRATSWFLTLNGDVARPFRRLPWAGDARKREKYLRGGACWRHLGVTFPLGLPITRVEIIKSYSSEDFNEDGRDHVQYLQVDDMPAPGFLTMGLLYDLLLCGGAVGDDKAATFGGETGSWELVLGARLRDYDLLLEYECFILDDEDLVDTGPNAAQSAILYVRGGTVVGHDQDRRFGELEDDEVQWVPEPLGSKFSIRPAI</sequence>
<dbReference type="InterPro" id="IPR036047">
    <property type="entry name" value="F-box-like_dom_sf"/>
</dbReference>
<feature type="domain" description="F-box" evidence="1">
    <location>
        <begin position="11"/>
        <end position="66"/>
    </location>
</feature>
<dbReference type="InterPro" id="IPR001810">
    <property type="entry name" value="F-box_dom"/>
</dbReference>
<evidence type="ECO:0000313" key="3">
    <source>
        <dbReference type="Proteomes" id="UP001320245"/>
    </source>
</evidence>
<evidence type="ECO:0000259" key="1">
    <source>
        <dbReference type="PROSITE" id="PS50181"/>
    </source>
</evidence>
<keyword evidence="3" id="KW-1185">Reference proteome</keyword>
<comment type="caution">
    <text evidence="2">The sequence shown here is derived from an EMBL/GenBank/DDBJ whole genome shotgun (WGS) entry which is preliminary data.</text>
</comment>
<evidence type="ECO:0000313" key="2">
    <source>
        <dbReference type="EMBL" id="KAK7732298.1"/>
    </source>
</evidence>
<gene>
    <name evidence="2" type="ORF">SLS53_008589</name>
</gene>
<dbReference type="EMBL" id="JAJSPL020000052">
    <property type="protein sequence ID" value="KAK7732298.1"/>
    <property type="molecule type" value="Genomic_DNA"/>
</dbReference>
<accession>A0AAN9TYU1</accession>
<protein>
    <recommendedName>
        <fullName evidence="1">F-box domain-containing protein</fullName>
    </recommendedName>
</protein>